<dbReference type="Proteomes" id="UP001177003">
    <property type="component" value="Chromosome 5"/>
</dbReference>
<dbReference type="EMBL" id="OX465081">
    <property type="protein sequence ID" value="CAI9288152.1"/>
    <property type="molecule type" value="Genomic_DNA"/>
</dbReference>
<evidence type="ECO:0000256" key="1">
    <source>
        <dbReference type="SAM" id="Coils"/>
    </source>
</evidence>
<evidence type="ECO:0000313" key="2">
    <source>
        <dbReference type="EMBL" id="CAI9288152.1"/>
    </source>
</evidence>
<gene>
    <name evidence="2" type="ORF">LSALG_LOCUS27473</name>
</gene>
<reference evidence="2" key="1">
    <citation type="submission" date="2023-04" db="EMBL/GenBank/DDBJ databases">
        <authorList>
            <person name="Vijverberg K."/>
            <person name="Xiong W."/>
            <person name="Schranz E."/>
        </authorList>
    </citation>
    <scope>NUCLEOTIDE SEQUENCE</scope>
</reference>
<organism evidence="2 3">
    <name type="scientific">Lactuca saligna</name>
    <name type="common">Willowleaf lettuce</name>
    <dbReference type="NCBI Taxonomy" id="75948"/>
    <lineage>
        <taxon>Eukaryota</taxon>
        <taxon>Viridiplantae</taxon>
        <taxon>Streptophyta</taxon>
        <taxon>Embryophyta</taxon>
        <taxon>Tracheophyta</taxon>
        <taxon>Spermatophyta</taxon>
        <taxon>Magnoliopsida</taxon>
        <taxon>eudicotyledons</taxon>
        <taxon>Gunneridae</taxon>
        <taxon>Pentapetalae</taxon>
        <taxon>asterids</taxon>
        <taxon>campanulids</taxon>
        <taxon>Asterales</taxon>
        <taxon>Asteraceae</taxon>
        <taxon>Cichorioideae</taxon>
        <taxon>Cichorieae</taxon>
        <taxon>Lactucinae</taxon>
        <taxon>Lactuca</taxon>
    </lineage>
</organism>
<evidence type="ECO:0000313" key="3">
    <source>
        <dbReference type="Proteomes" id="UP001177003"/>
    </source>
</evidence>
<proteinExistence type="predicted"/>
<dbReference type="AlphaFoldDB" id="A0AA35Z9Y4"/>
<keyword evidence="3" id="KW-1185">Reference proteome</keyword>
<sequence length="235" mass="27464">MIDGRMKLVLSKLNEVLDDTRSLDTAQQGGDKEKEGEANENDVLVDDQILEVNLRNPYETNKMAKTKVAKVFLQKQTLKHKLKNLNEEKIGQKGNVSSRLGKGKEKIEAEEGVEKDFKEALDAKKDMFSKRTIYQIKKAIDNVNLYWLEPHTSFKVKKEKEMDIKIENVLSRMPILKPFLVLDEDDQFQFGFTENEQWGIAYKMKEKEEVKHCMLFLRDKQLVFYFYSESNRSKG</sequence>
<feature type="coiled-coil region" evidence="1">
    <location>
        <begin position="68"/>
        <end position="95"/>
    </location>
</feature>
<name>A0AA35Z9Y4_LACSI</name>
<accession>A0AA35Z9Y4</accession>
<protein>
    <submittedName>
        <fullName evidence="2">Uncharacterized protein</fullName>
    </submittedName>
</protein>
<keyword evidence="1" id="KW-0175">Coiled coil</keyword>